<evidence type="ECO:0000256" key="1">
    <source>
        <dbReference type="ARBA" id="ARBA00004651"/>
    </source>
</evidence>
<keyword evidence="2" id="KW-1003">Cell membrane</keyword>
<evidence type="ECO:0000313" key="9">
    <source>
        <dbReference type="EMBL" id="PPB49121.1"/>
    </source>
</evidence>
<keyword evidence="5 7" id="KW-0472">Membrane</keyword>
<feature type="transmembrane region" description="Helical" evidence="7">
    <location>
        <begin position="228"/>
        <end position="246"/>
    </location>
</feature>
<evidence type="ECO:0000256" key="6">
    <source>
        <dbReference type="SAM" id="MobiDB-lite"/>
    </source>
</evidence>
<dbReference type="Proteomes" id="UP000239297">
    <property type="component" value="Unassembled WGS sequence"/>
</dbReference>
<keyword evidence="10" id="KW-1185">Reference proteome</keyword>
<dbReference type="InterPro" id="IPR018076">
    <property type="entry name" value="T2SS_GspF_dom"/>
</dbReference>
<dbReference type="AlphaFoldDB" id="A0A2S5IX44"/>
<evidence type="ECO:0000256" key="4">
    <source>
        <dbReference type="ARBA" id="ARBA00022989"/>
    </source>
</evidence>
<evidence type="ECO:0000256" key="3">
    <source>
        <dbReference type="ARBA" id="ARBA00022692"/>
    </source>
</evidence>
<feature type="domain" description="Type II secretion system protein GspF" evidence="8">
    <location>
        <begin position="68"/>
        <end position="210"/>
    </location>
</feature>
<reference evidence="9 10" key="1">
    <citation type="journal article" date="2014" name="Int. J. Syst. Evol. Microbiol.">
        <title>Arthrobacter pityocampae sp. nov., isolated from Thaumetopoea pityocampa (Lep., Thaumetopoeidae).</title>
        <authorList>
            <person name="Ince I.A."/>
            <person name="Demirbag Z."/>
            <person name="Kati H."/>
        </authorList>
    </citation>
    <scope>NUCLEOTIDE SEQUENCE [LARGE SCALE GENOMIC DNA]</scope>
    <source>
        <strain evidence="9 10">Tp2</strain>
    </source>
</reference>
<evidence type="ECO:0000256" key="2">
    <source>
        <dbReference type="ARBA" id="ARBA00022475"/>
    </source>
</evidence>
<keyword evidence="4 7" id="KW-1133">Transmembrane helix</keyword>
<evidence type="ECO:0000313" key="10">
    <source>
        <dbReference type="Proteomes" id="UP000239297"/>
    </source>
</evidence>
<comment type="subcellular location">
    <subcellularLocation>
        <location evidence="1">Cell membrane</location>
        <topology evidence="1">Multi-pass membrane protein</topology>
    </subcellularLocation>
</comment>
<proteinExistence type="predicted"/>
<dbReference type="GO" id="GO:0005886">
    <property type="term" value="C:plasma membrane"/>
    <property type="evidence" value="ECO:0007669"/>
    <property type="project" value="UniProtKB-SubCell"/>
</dbReference>
<feature type="transmembrane region" description="Helical" evidence="7">
    <location>
        <begin position="196"/>
        <end position="216"/>
    </location>
</feature>
<protein>
    <recommendedName>
        <fullName evidence="8">Type II secretion system protein GspF domain-containing protein</fullName>
    </recommendedName>
</protein>
<feature type="compositionally biased region" description="Low complexity" evidence="6">
    <location>
        <begin position="31"/>
        <end position="47"/>
    </location>
</feature>
<evidence type="ECO:0000256" key="5">
    <source>
        <dbReference type="ARBA" id="ARBA00023136"/>
    </source>
</evidence>
<dbReference type="EMBL" id="PRKW01000004">
    <property type="protein sequence ID" value="PPB49121.1"/>
    <property type="molecule type" value="Genomic_DNA"/>
</dbReference>
<feature type="region of interest" description="Disordered" evidence="6">
    <location>
        <begin position="24"/>
        <end position="55"/>
    </location>
</feature>
<dbReference type="Pfam" id="PF00482">
    <property type="entry name" value="T2SSF"/>
    <property type="match status" value="1"/>
</dbReference>
<organism evidence="9 10">
    <name type="scientific">Arthrobacter pityocampae</name>
    <dbReference type="NCBI Taxonomy" id="547334"/>
    <lineage>
        <taxon>Bacteria</taxon>
        <taxon>Bacillati</taxon>
        <taxon>Actinomycetota</taxon>
        <taxon>Actinomycetes</taxon>
        <taxon>Micrococcales</taxon>
        <taxon>Micrococcaceae</taxon>
        <taxon>Arthrobacter</taxon>
    </lineage>
</organism>
<keyword evidence="3 7" id="KW-0812">Transmembrane</keyword>
<dbReference type="RefSeq" id="WP_104121559.1">
    <property type="nucleotide sequence ID" value="NZ_PRKW01000004.1"/>
</dbReference>
<comment type="caution">
    <text evidence="9">The sequence shown here is derived from an EMBL/GenBank/DDBJ whole genome shotgun (WGS) entry which is preliminary data.</text>
</comment>
<evidence type="ECO:0000256" key="7">
    <source>
        <dbReference type="SAM" id="Phobius"/>
    </source>
</evidence>
<evidence type="ECO:0000259" key="8">
    <source>
        <dbReference type="Pfam" id="PF00482"/>
    </source>
</evidence>
<gene>
    <name evidence="9" type="ORF">C4K88_10470</name>
</gene>
<dbReference type="OrthoDB" id="4948021at2"/>
<sequence>MTGVAVALLMAVACITLAIPRPRAAQRRRTPGAAGSDRSAGRSSTAGKSSADRSTVRRAVDLHELPLFVHQLAGLLRAGRPPHVLWEDMERVHADGRTAFTAAALPVIATARRAAELGLSVPDALRQALDGDSGRSRGDRAGIRVDRLWIDLAGCLIVAERSGAPLAGILEQYAAQLDAQLDGLSARETALAGPRATVVLLAWLPAVGLVLAIALGVNPFEVLLGSSLGRLALAVGALLMLAARLWSRRLVGWVDGTP</sequence>
<accession>A0A2S5IX44</accession>
<name>A0A2S5IX44_9MICC</name>